<protein>
    <recommendedName>
        <fullName evidence="5">Transcription factor LuxR-like autoinducer-binding domain-containing protein</fullName>
    </recommendedName>
</protein>
<evidence type="ECO:0000313" key="6">
    <source>
        <dbReference type="EMBL" id="RAP43269.1"/>
    </source>
</evidence>
<keyword evidence="3" id="KW-0804">Transcription</keyword>
<dbReference type="Proteomes" id="UP000248659">
    <property type="component" value="Unassembled WGS sequence"/>
</dbReference>
<feature type="region of interest" description="Disordered" evidence="4">
    <location>
        <begin position="219"/>
        <end position="422"/>
    </location>
</feature>
<dbReference type="Pfam" id="PF03472">
    <property type="entry name" value="Autoind_bind"/>
    <property type="match status" value="1"/>
</dbReference>
<evidence type="ECO:0000256" key="3">
    <source>
        <dbReference type="ARBA" id="ARBA00023163"/>
    </source>
</evidence>
<feature type="domain" description="Transcription factor LuxR-like autoinducer-binding" evidence="5">
    <location>
        <begin position="26"/>
        <end position="183"/>
    </location>
</feature>
<evidence type="ECO:0000259" key="5">
    <source>
        <dbReference type="Pfam" id="PF03472"/>
    </source>
</evidence>
<dbReference type="EMBL" id="MUAV01000001">
    <property type="protein sequence ID" value="RAP43269.1"/>
    <property type="molecule type" value="Genomic_DNA"/>
</dbReference>
<dbReference type="InterPro" id="IPR036693">
    <property type="entry name" value="TF_LuxR_autoind-bd_dom_sf"/>
</dbReference>
<reference evidence="6 7" key="1">
    <citation type="submission" date="2017-01" db="EMBL/GenBank/DDBJ databases">
        <title>Genome sequence of Rhodovulum viride JA756.</title>
        <authorList>
            <person name="Lakshmi K.V."/>
            <person name="Tushar L.D."/>
            <person name="Sasikala C."/>
            <person name="Venkataramana C."/>
        </authorList>
    </citation>
    <scope>NUCLEOTIDE SEQUENCE [LARGE SCALE GENOMIC DNA]</scope>
    <source>
        <strain evidence="6 7">JA756</strain>
    </source>
</reference>
<dbReference type="Gene3D" id="3.30.450.80">
    <property type="entry name" value="Transcription factor LuxR-like, autoinducer-binding domain"/>
    <property type="match status" value="1"/>
</dbReference>
<dbReference type="InterPro" id="IPR005143">
    <property type="entry name" value="TF_LuxR_autoind-bd_dom"/>
</dbReference>
<accession>A0ABX9DLJ8</accession>
<keyword evidence="1" id="KW-0805">Transcription regulation</keyword>
<gene>
    <name evidence="6" type="ORF">BYZ73_00750</name>
</gene>
<dbReference type="SUPFAM" id="SSF46894">
    <property type="entry name" value="C-terminal effector domain of the bipartite response regulators"/>
    <property type="match status" value="1"/>
</dbReference>
<organism evidence="6 7">
    <name type="scientific">Rhodovulum viride</name>
    <dbReference type="NCBI Taxonomy" id="1231134"/>
    <lineage>
        <taxon>Bacteria</taxon>
        <taxon>Pseudomonadati</taxon>
        <taxon>Pseudomonadota</taxon>
        <taxon>Alphaproteobacteria</taxon>
        <taxon>Rhodobacterales</taxon>
        <taxon>Paracoccaceae</taxon>
        <taxon>Rhodovulum</taxon>
    </lineage>
</organism>
<feature type="compositionally biased region" description="Basic and acidic residues" evidence="4">
    <location>
        <begin position="222"/>
        <end position="248"/>
    </location>
</feature>
<evidence type="ECO:0000313" key="7">
    <source>
        <dbReference type="Proteomes" id="UP000248659"/>
    </source>
</evidence>
<dbReference type="SUPFAM" id="SSF75516">
    <property type="entry name" value="Pheromone-binding domain of LuxR-like quorum-sensing transcription factors"/>
    <property type="match status" value="1"/>
</dbReference>
<feature type="compositionally biased region" description="Basic residues" evidence="4">
    <location>
        <begin position="354"/>
        <end position="369"/>
    </location>
</feature>
<keyword evidence="7" id="KW-1185">Reference proteome</keyword>
<dbReference type="InterPro" id="IPR016032">
    <property type="entry name" value="Sig_transdc_resp-reg_C-effctor"/>
</dbReference>
<evidence type="ECO:0000256" key="2">
    <source>
        <dbReference type="ARBA" id="ARBA00023125"/>
    </source>
</evidence>
<comment type="caution">
    <text evidence="6">The sequence shown here is derived from an EMBL/GenBank/DDBJ whole genome shotgun (WGS) entry which is preliminary data.</text>
</comment>
<feature type="compositionally biased region" description="Basic and acidic residues" evidence="4">
    <location>
        <begin position="261"/>
        <end position="271"/>
    </location>
</feature>
<name>A0ABX9DLJ8_9RHOB</name>
<feature type="compositionally biased region" description="Gly residues" evidence="4">
    <location>
        <begin position="390"/>
        <end position="399"/>
    </location>
</feature>
<sequence>MRFRNREVEVFMSLEHLSALIAARSIEELWALHTQKMADFGFDRLIYGFTRFRAANSFGDRDDVIVLSNHSPDYVRAFVDKGLYMNAPMVRWASRNEGTSSWRIIAERMARGELPPEELEVLQFNRSMGVVAGYTISFSEISVRAKGAIGLAARPGLDQDDVDRIWAEHGDVIQLMNDVMHLKVHNLPYAAQRPPLTPRQREVLEWVGDGKTTLDIATAQQHADKSEGRDRLAAVRGRQDRAHRDPPDPRPGGRQQRQRRAPTEGLDREAKIQGQHRIGGWQVETGASPQHPRQGCAREHRRPAGQQGLKKPLRADQSGAKPEPGPDRQRPSGGPTPKQRQRKQRETGGGGGMKRGRLPMRRDQRHRQRASQGRDQHGKTKQAKRLTRQGMGGKGGEVGHGVAPKAARSRPENRNILTLICS</sequence>
<evidence type="ECO:0000256" key="1">
    <source>
        <dbReference type="ARBA" id="ARBA00023015"/>
    </source>
</evidence>
<keyword evidence="2" id="KW-0238">DNA-binding</keyword>
<evidence type="ECO:0000256" key="4">
    <source>
        <dbReference type="SAM" id="MobiDB-lite"/>
    </source>
</evidence>
<proteinExistence type="predicted"/>